<dbReference type="PROSITE" id="PS50146">
    <property type="entry name" value="DAGK"/>
    <property type="match status" value="1"/>
</dbReference>
<dbReference type="InterPro" id="IPR045540">
    <property type="entry name" value="YegS/DAGK_C"/>
</dbReference>
<evidence type="ECO:0000256" key="2">
    <source>
        <dbReference type="ARBA" id="ARBA00022516"/>
    </source>
</evidence>
<dbReference type="Gene3D" id="2.60.200.40">
    <property type="match status" value="1"/>
</dbReference>
<evidence type="ECO:0000256" key="3">
    <source>
        <dbReference type="ARBA" id="ARBA00022679"/>
    </source>
</evidence>
<dbReference type="PANTHER" id="PTHR12358:SF106">
    <property type="entry name" value="LIPID KINASE YEGS"/>
    <property type="match status" value="1"/>
</dbReference>
<evidence type="ECO:0000256" key="9">
    <source>
        <dbReference type="ARBA" id="ARBA00023098"/>
    </source>
</evidence>
<evidence type="ECO:0000256" key="8">
    <source>
        <dbReference type="ARBA" id="ARBA00022842"/>
    </source>
</evidence>
<keyword evidence="5" id="KW-0547">Nucleotide-binding</keyword>
<organism evidence="13 14">
    <name type="scientific">Aquiflexum gelatinilyticum</name>
    <dbReference type="NCBI Taxonomy" id="2961943"/>
    <lineage>
        <taxon>Bacteria</taxon>
        <taxon>Pseudomonadati</taxon>
        <taxon>Bacteroidota</taxon>
        <taxon>Cytophagia</taxon>
        <taxon>Cytophagales</taxon>
        <taxon>Cyclobacteriaceae</taxon>
        <taxon>Aquiflexum</taxon>
    </lineage>
</organism>
<dbReference type="SUPFAM" id="SSF111331">
    <property type="entry name" value="NAD kinase/diacylglycerol kinase-like"/>
    <property type="match status" value="1"/>
</dbReference>
<evidence type="ECO:0000313" key="14">
    <source>
        <dbReference type="Proteomes" id="UP001142175"/>
    </source>
</evidence>
<dbReference type="EMBL" id="JANSUY010000014">
    <property type="protein sequence ID" value="MCR9016464.1"/>
    <property type="molecule type" value="Genomic_DNA"/>
</dbReference>
<dbReference type="GO" id="GO:0005886">
    <property type="term" value="C:plasma membrane"/>
    <property type="evidence" value="ECO:0007669"/>
    <property type="project" value="TreeGrafter"/>
</dbReference>
<evidence type="ECO:0000256" key="10">
    <source>
        <dbReference type="ARBA" id="ARBA00023209"/>
    </source>
</evidence>
<keyword evidence="3" id="KW-0808">Transferase</keyword>
<evidence type="ECO:0000256" key="11">
    <source>
        <dbReference type="ARBA" id="ARBA00023264"/>
    </source>
</evidence>
<dbReference type="Pfam" id="PF00781">
    <property type="entry name" value="DAGK_cat"/>
    <property type="match status" value="1"/>
</dbReference>
<dbReference type="PANTHER" id="PTHR12358">
    <property type="entry name" value="SPHINGOSINE KINASE"/>
    <property type="match status" value="1"/>
</dbReference>
<dbReference type="Gene3D" id="3.40.50.10330">
    <property type="entry name" value="Probable inorganic polyphosphate/atp-NAD kinase, domain 1"/>
    <property type="match status" value="1"/>
</dbReference>
<dbReference type="GO" id="GO:0005524">
    <property type="term" value="F:ATP binding"/>
    <property type="evidence" value="ECO:0007669"/>
    <property type="project" value="UniProtKB-KW"/>
</dbReference>
<evidence type="ECO:0000256" key="5">
    <source>
        <dbReference type="ARBA" id="ARBA00022741"/>
    </source>
</evidence>
<dbReference type="GO" id="GO:0008654">
    <property type="term" value="P:phospholipid biosynthetic process"/>
    <property type="evidence" value="ECO:0007669"/>
    <property type="project" value="UniProtKB-KW"/>
</dbReference>
<dbReference type="InterPro" id="IPR050187">
    <property type="entry name" value="Lipid_Phosphate_FormReg"/>
</dbReference>
<keyword evidence="2" id="KW-0444">Lipid biosynthesis</keyword>
<dbReference type="NCBIfam" id="TIGR00147">
    <property type="entry name" value="YegS/Rv2252/BmrU family lipid kinase"/>
    <property type="match status" value="1"/>
</dbReference>
<evidence type="ECO:0000259" key="12">
    <source>
        <dbReference type="PROSITE" id="PS50146"/>
    </source>
</evidence>
<keyword evidence="6 13" id="KW-0418">Kinase</keyword>
<feature type="domain" description="DAGKc" evidence="12">
    <location>
        <begin position="2"/>
        <end position="133"/>
    </location>
</feature>
<sequence length="303" mass="33195">MADTLHIAFIVHGKIKAKSRLLAKLSEHFQSIGTLTFFTTKPDMCGLKCSSEALGKGATILIAVGGDGTVNEVANAILTNPKASELKMGILPFGKGNDFCRSLGITKDLAALRKNILFAKSRLIDVAELEFTGKEETPSKRYFVNIADVGLGGFATQMLRTGKSIWGSSMTYFFVILRSFLFYKPVKVKFSSENFEFESPAMSICMANGKYFASGLGIAPEAKVDDGLLDWVFLLKISVWDYLKKLPQLKKGRKIQHPQVSYGQGTQCKITGEHPIPIDMDGEFVGFTPLTCRIMPSALTILA</sequence>
<dbReference type="Proteomes" id="UP001142175">
    <property type="component" value="Unassembled WGS sequence"/>
</dbReference>
<dbReference type="InterPro" id="IPR005218">
    <property type="entry name" value="Diacylglycerol/lipid_kinase"/>
</dbReference>
<keyword evidence="7" id="KW-0067">ATP-binding</keyword>
<dbReference type="Pfam" id="PF19279">
    <property type="entry name" value="YegS_C"/>
    <property type="match status" value="1"/>
</dbReference>
<dbReference type="GO" id="GO:0046872">
    <property type="term" value="F:metal ion binding"/>
    <property type="evidence" value="ECO:0007669"/>
    <property type="project" value="UniProtKB-KW"/>
</dbReference>
<dbReference type="AlphaFoldDB" id="A0A9X2P502"/>
<evidence type="ECO:0000313" key="13">
    <source>
        <dbReference type="EMBL" id="MCR9016464.1"/>
    </source>
</evidence>
<accession>A0A9X2P502</accession>
<comment type="caution">
    <text evidence="13">The sequence shown here is derived from an EMBL/GenBank/DDBJ whole genome shotgun (WGS) entry which is preliminary data.</text>
</comment>
<keyword evidence="10" id="KW-0594">Phospholipid biosynthesis</keyword>
<dbReference type="InterPro" id="IPR016064">
    <property type="entry name" value="NAD/diacylglycerol_kinase_sf"/>
</dbReference>
<name>A0A9X2P502_9BACT</name>
<dbReference type="InterPro" id="IPR001206">
    <property type="entry name" value="Diacylglycerol_kinase_cat_dom"/>
</dbReference>
<proteinExistence type="predicted"/>
<evidence type="ECO:0000256" key="1">
    <source>
        <dbReference type="ARBA" id="ARBA00001946"/>
    </source>
</evidence>
<dbReference type="SMART" id="SM00046">
    <property type="entry name" value="DAGKc"/>
    <property type="match status" value="1"/>
</dbReference>
<keyword evidence="9" id="KW-0443">Lipid metabolism</keyword>
<keyword evidence="11" id="KW-1208">Phospholipid metabolism</keyword>
<dbReference type="InterPro" id="IPR017438">
    <property type="entry name" value="ATP-NAD_kinase_N"/>
</dbReference>
<reference evidence="13" key="1">
    <citation type="submission" date="2022-08" db="EMBL/GenBank/DDBJ databases">
        <authorList>
            <person name="Zhang D."/>
        </authorList>
    </citation>
    <scope>NUCLEOTIDE SEQUENCE</scope>
    <source>
        <strain evidence="13">XJ19-11</strain>
    </source>
</reference>
<keyword evidence="4" id="KW-0479">Metal-binding</keyword>
<dbReference type="GO" id="GO:0016301">
    <property type="term" value="F:kinase activity"/>
    <property type="evidence" value="ECO:0007669"/>
    <property type="project" value="UniProtKB-KW"/>
</dbReference>
<evidence type="ECO:0000256" key="6">
    <source>
        <dbReference type="ARBA" id="ARBA00022777"/>
    </source>
</evidence>
<evidence type="ECO:0000256" key="7">
    <source>
        <dbReference type="ARBA" id="ARBA00022840"/>
    </source>
</evidence>
<keyword evidence="8" id="KW-0460">Magnesium</keyword>
<comment type="cofactor">
    <cofactor evidence="1">
        <name>Mg(2+)</name>
        <dbReference type="ChEBI" id="CHEBI:18420"/>
    </cofactor>
</comment>
<keyword evidence="14" id="KW-1185">Reference proteome</keyword>
<gene>
    <name evidence="13" type="ORF">NU887_15585</name>
</gene>
<dbReference type="RefSeq" id="WP_258424304.1">
    <property type="nucleotide sequence ID" value="NZ_JANSUY010000014.1"/>
</dbReference>
<evidence type="ECO:0000256" key="4">
    <source>
        <dbReference type="ARBA" id="ARBA00022723"/>
    </source>
</evidence>
<protein>
    <submittedName>
        <fullName evidence="13">Diacylglycerol kinase family lipid kinase</fullName>
    </submittedName>
</protein>